<reference evidence="11" key="2">
    <citation type="submission" date="2010-07" db="EMBL/GenBank/DDBJ databases">
        <authorList>
            <consortium name="The Broad Institute Genome Sequencing Platform"/>
            <consortium name="Broad Institute Genome Sequencing Center for Infectious Disease"/>
            <person name="Ma L.-J."/>
            <person name="Dead R."/>
            <person name="Young S."/>
            <person name="Zeng Q."/>
            <person name="Koehrsen M."/>
            <person name="Alvarado L."/>
            <person name="Berlin A."/>
            <person name="Chapman S.B."/>
            <person name="Chen Z."/>
            <person name="Freedman E."/>
            <person name="Gellesch M."/>
            <person name="Goldberg J."/>
            <person name="Griggs A."/>
            <person name="Gujja S."/>
            <person name="Heilman E.R."/>
            <person name="Heiman D."/>
            <person name="Hepburn T."/>
            <person name="Howarth C."/>
            <person name="Jen D."/>
            <person name="Larson L."/>
            <person name="Mehta T."/>
            <person name="Neiman D."/>
            <person name="Pearson M."/>
            <person name="Roberts A."/>
            <person name="Saif S."/>
            <person name="Shea T."/>
            <person name="Shenoy N."/>
            <person name="Sisk P."/>
            <person name="Stolte C."/>
            <person name="Sykes S."/>
            <person name="Walk T."/>
            <person name="White J."/>
            <person name="Yandava C."/>
            <person name="Haas B."/>
            <person name="Nusbaum C."/>
            <person name="Birren B."/>
        </authorList>
    </citation>
    <scope>NUCLEOTIDE SEQUENCE</scope>
    <source>
        <strain evidence="11">R3-111a-1</strain>
    </source>
</reference>
<dbReference type="GO" id="GO:0016705">
    <property type="term" value="F:oxidoreductase activity, acting on paired donors, with incorporation or reduction of molecular oxygen"/>
    <property type="evidence" value="ECO:0007669"/>
    <property type="project" value="InterPro"/>
</dbReference>
<dbReference type="GO" id="GO:0005506">
    <property type="term" value="F:iron ion binding"/>
    <property type="evidence" value="ECO:0007669"/>
    <property type="project" value="InterPro"/>
</dbReference>
<gene>
    <name evidence="12" type="primary">20347435</name>
    <name evidence="11" type="ORF">GGTG_06977</name>
</gene>
<dbReference type="VEuPathDB" id="FungiDB:GGTG_06977"/>
<evidence type="ECO:0000256" key="7">
    <source>
        <dbReference type="ARBA" id="ARBA00023033"/>
    </source>
</evidence>
<dbReference type="GO" id="GO:0020037">
    <property type="term" value="F:heme binding"/>
    <property type="evidence" value="ECO:0007669"/>
    <property type="project" value="InterPro"/>
</dbReference>
<keyword evidence="10" id="KW-0812">Transmembrane</keyword>
<feature type="binding site" description="axial binding residue" evidence="8">
    <location>
        <position position="568"/>
    </location>
    <ligand>
        <name>heme</name>
        <dbReference type="ChEBI" id="CHEBI:30413"/>
    </ligand>
    <ligandPart>
        <name>Fe</name>
        <dbReference type="ChEBI" id="CHEBI:18248"/>
    </ligandPart>
</feature>
<dbReference type="HOGENOM" id="CLU_022195_9_2_1"/>
<evidence type="ECO:0000256" key="2">
    <source>
        <dbReference type="ARBA" id="ARBA00010617"/>
    </source>
</evidence>
<evidence type="ECO:0000256" key="1">
    <source>
        <dbReference type="ARBA" id="ARBA00001971"/>
    </source>
</evidence>
<dbReference type="Proteomes" id="UP000006039">
    <property type="component" value="Unassembled WGS sequence"/>
</dbReference>
<evidence type="ECO:0000313" key="11">
    <source>
        <dbReference type="EMBL" id="EJT77063.1"/>
    </source>
</evidence>
<dbReference type="eggNOG" id="KOG0158">
    <property type="taxonomic scope" value="Eukaryota"/>
</dbReference>
<keyword evidence="13" id="KW-1185">Reference proteome</keyword>
<evidence type="ECO:0000256" key="9">
    <source>
        <dbReference type="RuleBase" id="RU000461"/>
    </source>
</evidence>
<evidence type="ECO:0000313" key="13">
    <source>
        <dbReference type="Proteomes" id="UP000006039"/>
    </source>
</evidence>
<dbReference type="Pfam" id="PF00067">
    <property type="entry name" value="p450"/>
    <property type="match status" value="1"/>
</dbReference>
<keyword evidence="10" id="KW-0472">Membrane</keyword>
<dbReference type="GO" id="GO:0004497">
    <property type="term" value="F:monooxygenase activity"/>
    <property type="evidence" value="ECO:0007669"/>
    <property type="project" value="UniProtKB-KW"/>
</dbReference>
<dbReference type="OrthoDB" id="1844152at2759"/>
<dbReference type="InterPro" id="IPR002403">
    <property type="entry name" value="Cyt_P450_E_grp-IV"/>
</dbReference>
<dbReference type="EMBL" id="GL385397">
    <property type="protein sequence ID" value="EJT77063.1"/>
    <property type="molecule type" value="Genomic_DNA"/>
</dbReference>
<reference evidence="12" key="4">
    <citation type="journal article" date="2015" name="G3 (Bethesda)">
        <title>Genome sequences of three phytopathogenic species of the Magnaporthaceae family of fungi.</title>
        <authorList>
            <person name="Okagaki L.H."/>
            <person name="Nunes C.C."/>
            <person name="Sailsbery J."/>
            <person name="Clay B."/>
            <person name="Brown D."/>
            <person name="John T."/>
            <person name="Oh Y."/>
            <person name="Young N."/>
            <person name="Fitzgerald M."/>
            <person name="Haas B.J."/>
            <person name="Zeng Q."/>
            <person name="Young S."/>
            <person name="Adiconis X."/>
            <person name="Fan L."/>
            <person name="Levin J.Z."/>
            <person name="Mitchell T.K."/>
            <person name="Okubara P.A."/>
            <person name="Farman M.L."/>
            <person name="Kohn L.M."/>
            <person name="Birren B."/>
            <person name="Ma L.-J."/>
            <person name="Dean R.A."/>
        </authorList>
    </citation>
    <scope>NUCLEOTIDE SEQUENCE</scope>
    <source>
        <strain evidence="12">R3-111a-1</strain>
    </source>
</reference>
<keyword evidence="6 8" id="KW-0408">Iron</keyword>
<dbReference type="PANTHER" id="PTHR46206:SF1">
    <property type="entry name" value="P450, PUTATIVE (EUROFUNG)-RELATED"/>
    <property type="match status" value="1"/>
</dbReference>
<dbReference type="AlphaFoldDB" id="J3P0D0"/>
<dbReference type="RefSeq" id="XP_009223063.1">
    <property type="nucleotide sequence ID" value="XM_009224799.1"/>
</dbReference>
<keyword evidence="4 8" id="KW-0479">Metal-binding</keyword>
<reference evidence="11" key="3">
    <citation type="submission" date="2010-09" db="EMBL/GenBank/DDBJ databases">
        <title>Annotation of Gaeumannomyces graminis var. tritici R3-111a-1.</title>
        <authorList>
            <consortium name="The Broad Institute Genome Sequencing Platform"/>
            <person name="Ma L.-J."/>
            <person name="Dead R."/>
            <person name="Young S.K."/>
            <person name="Zeng Q."/>
            <person name="Gargeya S."/>
            <person name="Fitzgerald M."/>
            <person name="Haas B."/>
            <person name="Abouelleil A."/>
            <person name="Alvarado L."/>
            <person name="Arachchi H.M."/>
            <person name="Berlin A."/>
            <person name="Brown A."/>
            <person name="Chapman S.B."/>
            <person name="Chen Z."/>
            <person name="Dunbar C."/>
            <person name="Freedman E."/>
            <person name="Gearin G."/>
            <person name="Gellesch M."/>
            <person name="Goldberg J."/>
            <person name="Griggs A."/>
            <person name="Gujja S."/>
            <person name="Heiman D."/>
            <person name="Howarth C."/>
            <person name="Larson L."/>
            <person name="Lui A."/>
            <person name="MacDonald P.J.P."/>
            <person name="Mehta T."/>
            <person name="Montmayeur A."/>
            <person name="Murphy C."/>
            <person name="Neiman D."/>
            <person name="Pearson M."/>
            <person name="Priest M."/>
            <person name="Roberts A."/>
            <person name="Saif S."/>
            <person name="Shea T."/>
            <person name="Shenoy N."/>
            <person name="Sisk P."/>
            <person name="Stolte C."/>
            <person name="Sykes S."/>
            <person name="Yandava C."/>
            <person name="Wortman J."/>
            <person name="Nusbaum C."/>
            <person name="Birren B."/>
        </authorList>
    </citation>
    <scope>NUCLEOTIDE SEQUENCE</scope>
    <source>
        <strain evidence="11">R3-111a-1</strain>
    </source>
</reference>
<keyword evidence="3 8" id="KW-0349">Heme</keyword>
<keyword evidence="10" id="KW-1133">Transmembrane helix</keyword>
<feature type="transmembrane region" description="Helical" evidence="10">
    <location>
        <begin position="87"/>
        <end position="110"/>
    </location>
</feature>
<dbReference type="InterPro" id="IPR036396">
    <property type="entry name" value="Cyt_P450_sf"/>
</dbReference>
<comment type="cofactor">
    <cofactor evidence="1 8">
        <name>heme</name>
        <dbReference type="ChEBI" id="CHEBI:30413"/>
    </cofactor>
</comment>
<dbReference type="PROSITE" id="PS00086">
    <property type="entry name" value="CYTOCHROME_P450"/>
    <property type="match status" value="1"/>
</dbReference>
<comment type="similarity">
    <text evidence="2 9">Belongs to the cytochrome P450 family.</text>
</comment>
<keyword evidence="5 9" id="KW-0560">Oxidoreductase</keyword>
<dbReference type="PRINTS" id="PR00465">
    <property type="entry name" value="EP450IV"/>
</dbReference>
<evidence type="ECO:0000313" key="12">
    <source>
        <dbReference type="EnsemblFungi" id="EJT77063"/>
    </source>
</evidence>
<sequence>MERASLVSVIIPVPFRERRPGSLLESVGFSFVPVLLFSLQSLWSPSANVDVNSPLIHNHPAPISPRRHRPRSSSSRKMAGENILVELLGRITIARVVGAVLSFIVISFIVDIAQLPRYPKSIPRVGHGSGMIATVRNWLGYVFHFPEWVDSGYKKYSKHDRAFVVPSAASRPQEVVVPPSQTAWMLELPDRILSSAHAQSDVMYSEYQFLGRQYATDAFHIRVAHRNFSRHLNELIPSLQGEVESAIDDAFGTDTENWTSLNLWEAWLKIVPRTTNHLLVGTEACRDPDFLKSMVDFADVVVINSFILNMVPKTLQPIVGRVIAVRNWWHYRKGFRVLEPVIQRRLDMMARKEGGDPALDQWEPPEDFFTWAIRMARSEGREEELNPVAISKRLIPIEFAAIHTTVITGHFLMLDLLTTDPADGVLDGLRDEAARLLADCGGRWTKDELWRMYRADSAIRESQRVSTFATSLTKRKVMAPEGITNPAEGWHVPQGSYLMLNLDGVQHDGEVYEEPYRYDAFRFSRPREEFDARPADNRDNDEWLQLKKLGMVTTGDNHLAFGHGRHACPGRFFVAHEMKMMLAHMLLKYEIKPLTDRPKPIWIGQTIVPPLDVKIQIRRRKGTV</sequence>
<evidence type="ECO:0000256" key="3">
    <source>
        <dbReference type="ARBA" id="ARBA00022617"/>
    </source>
</evidence>
<dbReference type="STRING" id="644352.J3P0D0"/>
<keyword evidence="7 9" id="KW-0503">Monooxygenase</keyword>
<reference evidence="12" key="5">
    <citation type="submission" date="2018-04" db="UniProtKB">
        <authorList>
            <consortium name="EnsemblFungi"/>
        </authorList>
    </citation>
    <scope>IDENTIFICATION</scope>
    <source>
        <strain evidence="12">R3-111a-1</strain>
    </source>
</reference>
<organism evidence="11">
    <name type="scientific">Gaeumannomyces tritici (strain R3-111a-1)</name>
    <name type="common">Wheat and barley take-all root rot fungus</name>
    <name type="synonym">Gaeumannomyces graminis var. tritici</name>
    <dbReference type="NCBI Taxonomy" id="644352"/>
    <lineage>
        <taxon>Eukaryota</taxon>
        <taxon>Fungi</taxon>
        <taxon>Dikarya</taxon>
        <taxon>Ascomycota</taxon>
        <taxon>Pezizomycotina</taxon>
        <taxon>Sordariomycetes</taxon>
        <taxon>Sordariomycetidae</taxon>
        <taxon>Magnaporthales</taxon>
        <taxon>Magnaporthaceae</taxon>
        <taxon>Gaeumannomyces</taxon>
    </lineage>
</organism>
<protein>
    <submittedName>
        <fullName evidence="11">Cytochrome P450</fullName>
    </submittedName>
</protein>
<dbReference type="PANTHER" id="PTHR46206">
    <property type="entry name" value="CYTOCHROME P450"/>
    <property type="match status" value="1"/>
</dbReference>
<evidence type="ECO:0000256" key="4">
    <source>
        <dbReference type="ARBA" id="ARBA00022723"/>
    </source>
</evidence>
<dbReference type="InterPro" id="IPR001128">
    <property type="entry name" value="Cyt_P450"/>
</dbReference>
<dbReference type="GeneID" id="20347435"/>
<name>J3P0D0_GAET3</name>
<dbReference type="EnsemblFungi" id="EJT77063">
    <property type="protein sequence ID" value="EJT77063"/>
    <property type="gene ID" value="GGTG_06977"/>
</dbReference>
<dbReference type="InterPro" id="IPR017972">
    <property type="entry name" value="Cyt_P450_CS"/>
</dbReference>
<dbReference type="SUPFAM" id="SSF48264">
    <property type="entry name" value="Cytochrome P450"/>
    <property type="match status" value="1"/>
</dbReference>
<evidence type="ECO:0000256" key="6">
    <source>
        <dbReference type="ARBA" id="ARBA00023004"/>
    </source>
</evidence>
<accession>J3P0D0</accession>
<dbReference type="Gene3D" id="1.10.630.10">
    <property type="entry name" value="Cytochrome P450"/>
    <property type="match status" value="1"/>
</dbReference>
<evidence type="ECO:0000256" key="5">
    <source>
        <dbReference type="ARBA" id="ARBA00023002"/>
    </source>
</evidence>
<proteinExistence type="inferred from homology"/>
<dbReference type="CDD" id="cd11041">
    <property type="entry name" value="CYP503A1-like"/>
    <property type="match status" value="1"/>
</dbReference>
<evidence type="ECO:0000256" key="8">
    <source>
        <dbReference type="PIRSR" id="PIRSR602403-1"/>
    </source>
</evidence>
<reference evidence="13" key="1">
    <citation type="submission" date="2010-07" db="EMBL/GenBank/DDBJ databases">
        <title>The genome sequence of Gaeumannomyces graminis var. tritici strain R3-111a-1.</title>
        <authorList>
            <consortium name="The Broad Institute Genome Sequencing Platform"/>
            <person name="Ma L.-J."/>
            <person name="Dead R."/>
            <person name="Young S."/>
            <person name="Zeng Q."/>
            <person name="Koehrsen M."/>
            <person name="Alvarado L."/>
            <person name="Berlin A."/>
            <person name="Chapman S.B."/>
            <person name="Chen Z."/>
            <person name="Freedman E."/>
            <person name="Gellesch M."/>
            <person name="Goldberg J."/>
            <person name="Griggs A."/>
            <person name="Gujja S."/>
            <person name="Heilman E.R."/>
            <person name="Heiman D."/>
            <person name="Hepburn T."/>
            <person name="Howarth C."/>
            <person name="Jen D."/>
            <person name="Larson L."/>
            <person name="Mehta T."/>
            <person name="Neiman D."/>
            <person name="Pearson M."/>
            <person name="Roberts A."/>
            <person name="Saif S."/>
            <person name="Shea T."/>
            <person name="Shenoy N."/>
            <person name="Sisk P."/>
            <person name="Stolte C."/>
            <person name="Sykes S."/>
            <person name="Walk T."/>
            <person name="White J."/>
            <person name="Yandava C."/>
            <person name="Haas B."/>
            <person name="Nusbaum C."/>
            <person name="Birren B."/>
        </authorList>
    </citation>
    <scope>NUCLEOTIDE SEQUENCE [LARGE SCALE GENOMIC DNA]</scope>
    <source>
        <strain evidence="13">R3-111a-1</strain>
    </source>
</reference>
<evidence type="ECO:0000256" key="10">
    <source>
        <dbReference type="SAM" id="Phobius"/>
    </source>
</evidence>